<reference evidence="4 6" key="1">
    <citation type="journal article" date="2014" name="BMC Genomics">
        <title>Genome sequence of Anopheles sinensis provides insight into genetics basis of mosquito competence for malaria parasites.</title>
        <authorList>
            <person name="Zhou D."/>
            <person name="Zhang D."/>
            <person name="Ding G."/>
            <person name="Shi L."/>
            <person name="Hou Q."/>
            <person name="Ye Y."/>
            <person name="Xu Y."/>
            <person name="Zhou H."/>
            <person name="Xiong C."/>
            <person name="Li S."/>
            <person name="Yu J."/>
            <person name="Hong S."/>
            <person name="Yu X."/>
            <person name="Zou P."/>
            <person name="Chen C."/>
            <person name="Chang X."/>
            <person name="Wang W."/>
            <person name="Lv Y."/>
            <person name="Sun Y."/>
            <person name="Ma L."/>
            <person name="Shen B."/>
            <person name="Zhu C."/>
        </authorList>
    </citation>
    <scope>NUCLEOTIDE SEQUENCE [LARGE SCALE GENOMIC DNA]</scope>
</reference>
<name>A0A084VAM1_ANOSI</name>
<feature type="region of interest" description="Disordered" evidence="1">
    <location>
        <begin position="276"/>
        <end position="322"/>
    </location>
</feature>
<gene>
    <name evidence="4" type="ORF">ZHAS_00000832</name>
</gene>
<feature type="signal peptide" evidence="3">
    <location>
        <begin position="1"/>
        <end position="19"/>
    </location>
</feature>
<evidence type="ECO:0000313" key="4">
    <source>
        <dbReference type="EMBL" id="KFB35015.1"/>
    </source>
</evidence>
<feature type="region of interest" description="Disordered" evidence="1">
    <location>
        <begin position="391"/>
        <end position="410"/>
    </location>
</feature>
<feature type="compositionally biased region" description="Basic residues" evidence="1">
    <location>
        <begin position="520"/>
        <end position="534"/>
    </location>
</feature>
<feature type="compositionally biased region" description="Polar residues" evidence="1">
    <location>
        <begin position="87"/>
        <end position="97"/>
    </location>
</feature>
<feature type="compositionally biased region" description="Basic residues" evidence="1">
    <location>
        <begin position="287"/>
        <end position="299"/>
    </location>
</feature>
<reference evidence="5" key="2">
    <citation type="submission" date="2020-05" db="UniProtKB">
        <authorList>
            <consortium name="EnsemblMetazoa"/>
        </authorList>
    </citation>
    <scope>IDENTIFICATION</scope>
</reference>
<keyword evidence="2" id="KW-0812">Transmembrane</keyword>
<dbReference type="VEuPathDB" id="VectorBase:ASIC000832"/>
<feature type="region of interest" description="Disordered" evidence="1">
    <location>
        <begin position="515"/>
        <end position="537"/>
    </location>
</feature>
<dbReference type="EnsemblMetazoa" id="ASIC000832-RA">
    <property type="protein sequence ID" value="ASIC000832-PA"/>
    <property type="gene ID" value="ASIC000832"/>
</dbReference>
<feature type="compositionally biased region" description="Low complexity" evidence="1">
    <location>
        <begin position="59"/>
        <end position="86"/>
    </location>
</feature>
<evidence type="ECO:0000256" key="2">
    <source>
        <dbReference type="SAM" id="Phobius"/>
    </source>
</evidence>
<dbReference type="AlphaFoldDB" id="A0A084VAM1"/>
<keyword evidence="6" id="KW-1185">Reference proteome</keyword>
<evidence type="ECO:0000256" key="3">
    <source>
        <dbReference type="SAM" id="SignalP"/>
    </source>
</evidence>
<sequence length="678" mass="71535">MKSLTVCALALLLVSPALARPNLVEPIYLRRRSNPLEIVEESVETSTLLSSQPAAVGQTSTEKLTSTGTTPASGSSTSSTSAGTSTHQPRYQTTNDGLSSDSLIKEFLLKNLANLQGPSVPPQPPPPETEAGSEEQNTLRSVSPWGSGLGYPGSGSWDPPEKTYVYPVKTEQYGGSTTVGDGLGQKRKPVIQKIMTKWSDKTSDVFNVEYSTPPVSFLRPVSQVYSNFGVTPGPVSIVTHSGTQYVTNFGGSPEILETNIPDDVYQVGPGPISTDALLPVSSSGTKNQKKQKKKNKIKIVIKPTVTTPNPLKQPLADPDRPDPVYSSEFDPYGQQNFGPWDPYDDVAEASPYDEAGNLKGESVTDAASDCNEINISVNGKQGCNEIQIAINPETENPSPTKQGDLTKTGPGVGSAALAPAVLSAVGAAGALAAAPQSAAAPVAVANDIALAAPLAAGATPLAVNPVAPVVPALFPPPVAPSLLNTPISNIVSNIIRPPVRLGGAGNPAATIGNGIASNGNKHKVKPGKPSHGHHSSSGLGAILPDASHALVGMLAALSAMTPMNMFVLGLTSLPVLAMLVGTLAAGMYMYKSYYPVPVKHYTTTVLVQKKPSVSYHWTRRPVSRPRPTVRYSWVDHDHSPAIPVGWDYDRRSMRHGKTRTVPRKNDPYRFQQPASVTR</sequence>
<feature type="compositionally biased region" description="Pro residues" evidence="1">
    <location>
        <begin position="119"/>
        <end position="128"/>
    </location>
</feature>
<keyword evidence="2" id="KW-1133">Transmembrane helix</keyword>
<evidence type="ECO:0000256" key="1">
    <source>
        <dbReference type="SAM" id="MobiDB-lite"/>
    </source>
</evidence>
<dbReference type="EMBL" id="KE524190">
    <property type="protein sequence ID" value="KFB35015.1"/>
    <property type="molecule type" value="Genomic_DNA"/>
</dbReference>
<dbReference type="STRING" id="74873.A0A084VAM1"/>
<feature type="region of interest" description="Disordered" evidence="1">
    <location>
        <begin position="115"/>
        <end position="159"/>
    </location>
</feature>
<feature type="transmembrane region" description="Helical" evidence="2">
    <location>
        <begin position="565"/>
        <end position="590"/>
    </location>
</feature>
<feature type="region of interest" description="Disordered" evidence="1">
    <location>
        <begin position="655"/>
        <end position="678"/>
    </location>
</feature>
<evidence type="ECO:0000313" key="6">
    <source>
        <dbReference type="Proteomes" id="UP000030765"/>
    </source>
</evidence>
<keyword evidence="2" id="KW-0472">Membrane</keyword>
<dbReference type="EMBL" id="ATLV01004131">
    <property type="status" value="NOT_ANNOTATED_CDS"/>
    <property type="molecule type" value="Genomic_DNA"/>
</dbReference>
<protein>
    <submittedName>
        <fullName evidence="4 5">Uncharacterized protein</fullName>
    </submittedName>
</protein>
<accession>A0A084VAM1</accession>
<feature type="compositionally biased region" description="Polar residues" evidence="1">
    <location>
        <begin position="393"/>
        <end position="405"/>
    </location>
</feature>
<organism evidence="4">
    <name type="scientific">Anopheles sinensis</name>
    <name type="common">Mosquito</name>
    <dbReference type="NCBI Taxonomy" id="74873"/>
    <lineage>
        <taxon>Eukaryota</taxon>
        <taxon>Metazoa</taxon>
        <taxon>Ecdysozoa</taxon>
        <taxon>Arthropoda</taxon>
        <taxon>Hexapoda</taxon>
        <taxon>Insecta</taxon>
        <taxon>Pterygota</taxon>
        <taxon>Neoptera</taxon>
        <taxon>Endopterygota</taxon>
        <taxon>Diptera</taxon>
        <taxon>Nematocera</taxon>
        <taxon>Culicoidea</taxon>
        <taxon>Culicidae</taxon>
        <taxon>Anophelinae</taxon>
        <taxon>Anopheles</taxon>
    </lineage>
</organism>
<evidence type="ECO:0000313" key="5">
    <source>
        <dbReference type="EnsemblMetazoa" id="ASIC000832-PA"/>
    </source>
</evidence>
<proteinExistence type="predicted"/>
<dbReference type="OMA" id="RYQTTND"/>
<feature type="chain" id="PRO_5001783479" evidence="3">
    <location>
        <begin position="20"/>
        <end position="678"/>
    </location>
</feature>
<dbReference type="Proteomes" id="UP000030765">
    <property type="component" value="Unassembled WGS sequence"/>
</dbReference>
<feature type="region of interest" description="Disordered" evidence="1">
    <location>
        <begin position="47"/>
        <end position="97"/>
    </location>
</feature>
<keyword evidence="3" id="KW-0732">Signal</keyword>